<dbReference type="STRING" id="1527.SAMN04489757_1678"/>
<dbReference type="SUPFAM" id="SSF90123">
    <property type="entry name" value="ABC transporter transmembrane region"/>
    <property type="match status" value="1"/>
</dbReference>
<dbReference type="PANTHER" id="PTHR43394">
    <property type="entry name" value="ATP-DEPENDENT PERMEASE MDL1, MITOCHONDRIAL"/>
    <property type="match status" value="1"/>
</dbReference>
<accession>A0A1I5J615</accession>
<dbReference type="InterPro" id="IPR036640">
    <property type="entry name" value="ABC1_TM_sf"/>
</dbReference>
<dbReference type="InterPro" id="IPR027417">
    <property type="entry name" value="P-loop_NTPase"/>
</dbReference>
<keyword evidence="3" id="KW-1003">Cell membrane</keyword>
<evidence type="ECO:0000256" key="2">
    <source>
        <dbReference type="ARBA" id="ARBA00022448"/>
    </source>
</evidence>
<evidence type="ECO:0000256" key="10">
    <source>
        <dbReference type="SAM" id="Phobius"/>
    </source>
</evidence>
<evidence type="ECO:0000313" key="13">
    <source>
        <dbReference type="EMBL" id="SFO67831.1"/>
    </source>
</evidence>
<evidence type="ECO:0000256" key="9">
    <source>
        <dbReference type="SAM" id="MobiDB-lite"/>
    </source>
</evidence>
<dbReference type="CDD" id="cd18547">
    <property type="entry name" value="ABC_6TM_Tm288_like"/>
    <property type="match status" value="1"/>
</dbReference>
<feature type="transmembrane region" description="Helical" evidence="10">
    <location>
        <begin position="49"/>
        <end position="70"/>
    </location>
</feature>
<evidence type="ECO:0000256" key="1">
    <source>
        <dbReference type="ARBA" id="ARBA00004651"/>
    </source>
</evidence>
<organism evidence="13 14">
    <name type="scientific">Anaerocolumna aminovalerica</name>
    <dbReference type="NCBI Taxonomy" id="1527"/>
    <lineage>
        <taxon>Bacteria</taxon>
        <taxon>Bacillati</taxon>
        <taxon>Bacillota</taxon>
        <taxon>Clostridia</taxon>
        <taxon>Lachnospirales</taxon>
        <taxon>Lachnospiraceae</taxon>
        <taxon>Anaerocolumna</taxon>
    </lineage>
</organism>
<keyword evidence="4 10" id="KW-0812">Transmembrane</keyword>
<sequence length="613" mass="67765">MSQKEEFKLGQSNHKKQMGPPGSGMGGGGEKAKQFKTTWVKLIQYCKKYWPAIVIALICVVMGTVLTLVGPDKLSELTDLITKGIVTGIDLDGVARIGLTLVVFYGLSFLLSLIQGMVMATITQKVSKQLRGDISVKINRLPMWFYNKTTTGDVLSRVTNDVDTIGQSLNQSVGTLVSAITLLLGSLIMMLKTNVIMTITAIAATFIGFVLMMLIMGKSQKYFVRQQQHLGEINGHIEEIYAGHTIVKAYNGEAKARKTFAYLNNELRESNFMAQCLSGLMMPLMSFIGNFGYVAVCVVGAVLVMNKTISFGVIVAFILYVRYFTQPLSQLAQAAQSLQSAAAAGERVFEFLEGEEMEDESTKTRKLEKVQGKVDFEHVHFGYEGSDKTIINDFSVSAKPGQKVAIVGPTGAGKTTIVNLLMRFHEIQSGTIKIDNIPIHQLSREDVHEQFCMVLQDTWVFEGTVRENLVYSTENVSEQRLEDACKAVGLHHFIRTLPHGYDTVLNDQVNLSAGQKQQLTIARAMIADRPMLILDEATSSVDTRTELIIQNAMDELMKGRTSFIIAHRLSTIKNADLILVMKDGDIIESGSHKELMEQGGFYAELYNSQFDAA</sequence>
<evidence type="ECO:0000256" key="3">
    <source>
        <dbReference type="ARBA" id="ARBA00022475"/>
    </source>
</evidence>
<evidence type="ECO:0000256" key="4">
    <source>
        <dbReference type="ARBA" id="ARBA00022692"/>
    </source>
</evidence>
<evidence type="ECO:0000256" key="5">
    <source>
        <dbReference type="ARBA" id="ARBA00022741"/>
    </source>
</evidence>
<evidence type="ECO:0000256" key="8">
    <source>
        <dbReference type="ARBA" id="ARBA00023136"/>
    </source>
</evidence>
<feature type="domain" description="ABC transmembrane type-1" evidence="12">
    <location>
        <begin position="54"/>
        <end position="340"/>
    </location>
</feature>
<gene>
    <name evidence="13" type="ORF">SAMN04489757_1678</name>
</gene>
<dbReference type="Gene3D" id="3.40.50.300">
    <property type="entry name" value="P-loop containing nucleotide triphosphate hydrolases"/>
    <property type="match status" value="1"/>
</dbReference>
<dbReference type="PROSITE" id="PS50893">
    <property type="entry name" value="ABC_TRANSPORTER_2"/>
    <property type="match status" value="1"/>
</dbReference>
<name>A0A1I5J615_9FIRM</name>
<keyword evidence="6 13" id="KW-0067">ATP-binding</keyword>
<proteinExistence type="predicted"/>
<feature type="transmembrane region" description="Helical" evidence="10">
    <location>
        <begin position="280"/>
        <end position="303"/>
    </location>
</feature>
<feature type="domain" description="ABC transporter" evidence="11">
    <location>
        <begin position="374"/>
        <end position="608"/>
    </location>
</feature>
<protein>
    <submittedName>
        <fullName evidence="13">ATP-binding cassette, subfamily B</fullName>
    </submittedName>
</protein>
<dbReference type="FunFam" id="3.40.50.300:FF:000287">
    <property type="entry name" value="Multidrug ABC transporter ATP-binding protein"/>
    <property type="match status" value="1"/>
</dbReference>
<feature type="transmembrane region" description="Helical" evidence="10">
    <location>
        <begin position="196"/>
        <end position="216"/>
    </location>
</feature>
<dbReference type="FunFam" id="1.20.1560.10:FF:000011">
    <property type="entry name" value="Multidrug ABC transporter ATP-binding protein"/>
    <property type="match status" value="1"/>
</dbReference>
<evidence type="ECO:0000313" key="14">
    <source>
        <dbReference type="Proteomes" id="UP000198806"/>
    </source>
</evidence>
<dbReference type="GO" id="GO:0005524">
    <property type="term" value="F:ATP binding"/>
    <property type="evidence" value="ECO:0007669"/>
    <property type="project" value="UniProtKB-KW"/>
</dbReference>
<dbReference type="InterPro" id="IPR003593">
    <property type="entry name" value="AAA+_ATPase"/>
</dbReference>
<dbReference type="GO" id="GO:0005886">
    <property type="term" value="C:plasma membrane"/>
    <property type="evidence" value="ECO:0007669"/>
    <property type="project" value="UniProtKB-SubCell"/>
</dbReference>
<evidence type="ECO:0000256" key="6">
    <source>
        <dbReference type="ARBA" id="ARBA00022840"/>
    </source>
</evidence>
<dbReference type="Proteomes" id="UP000198806">
    <property type="component" value="Unassembled WGS sequence"/>
</dbReference>
<evidence type="ECO:0000259" key="11">
    <source>
        <dbReference type="PROSITE" id="PS50893"/>
    </source>
</evidence>
<dbReference type="CDD" id="cd03254">
    <property type="entry name" value="ABCC_Glucan_exporter_like"/>
    <property type="match status" value="1"/>
</dbReference>
<dbReference type="AlphaFoldDB" id="A0A1I5J615"/>
<feature type="transmembrane region" description="Helical" evidence="10">
    <location>
        <begin position="173"/>
        <end position="190"/>
    </location>
</feature>
<dbReference type="Pfam" id="PF00005">
    <property type="entry name" value="ABC_tran"/>
    <property type="match status" value="1"/>
</dbReference>
<keyword evidence="5" id="KW-0547">Nucleotide-binding</keyword>
<dbReference type="InterPro" id="IPR003439">
    <property type="entry name" value="ABC_transporter-like_ATP-bd"/>
</dbReference>
<dbReference type="SUPFAM" id="SSF52540">
    <property type="entry name" value="P-loop containing nucleoside triphosphate hydrolases"/>
    <property type="match status" value="1"/>
</dbReference>
<keyword evidence="14" id="KW-1185">Reference proteome</keyword>
<dbReference type="SMART" id="SM00382">
    <property type="entry name" value="AAA"/>
    <property type="match status" value="1"/>
</dbReference>
<reference evidence="13 14" key="1">
    <citation type="submission" date="2016-10" db="EMBL/GenBank/DDBJ databases">
        <authorList>
            <person name="de Groot N.N."/>
        </authorList>
    </citation>
    <scope>NUCLEOTIDE SEQUENCE [LARGE SCALE GENOMIC DNA]</scope>
    <source>
        <strain evidence="13 14">DSM 1283</strain>
    </source>
</reference>
<evidence type="ECO:0000256" key="7">
    <source>
        <dbReference type="ARBA" id="ARBA00022989"/>
    </source>
</evidence>
<dbReference type="Gene3D" id="1.20.1560.10">
    <property type="entry name" value="ABC transporter type 1, transmembrane domain"/>
    <property type="match status" value="1"/>
</dbReference>
<dbReference type="PROSITE" id="PS50929">
    <property type="entry name" value="ABC_TM1F"/>
    <property type="match status" value="1"/>
</dbReference>
<dbReference type="GO" id="GO:0015421">
    <property type="term" value="F:ABC-type oligopeptide transporter activity"/>
    <property type="evidence" value="ECO:0007669"/>
    <property type="project" value="TreeGrafter"/>
</dbReference>
<dbReference type="PANTHER" id="PTHR43394:SF1">
    <property type="entry name" value="ATP-BINDING CASSETTE SUB-FAMILY B MEMBER 10, MITOCHONDRIAL"/>
    <property type="match status" value="1"/>
</dbReference>
<dbReference type="GO" id="GO:0016887">
    <property type="term" value="F:ATP hydrolysis activity"/>
    <property type="evidence" value="ECO:0007669"/>
    <property type="project" value="InterPro"/>
</dbReference>
<keyword evidence="8 10" id="KW-0472">Membrane</keyword>
<keyword evidence="2" id="KW-0813">Transport</keyword>
<comment type="subcellular location">
    <subcellularLocation>
        <location evidence="1">Cell membrane</location>
        <topology evidence="1">Multi-pass membrane protein</topology>
    </subcellularLocation>
</comment>
<dbReference type="Pfam" id="PF00664">
    <property type="entry name" value="ABC_membrane"/>
    <property type="match status" value="1"/>
</dbReference>
<dbReference type="InterPro" id="IPR011527">
    <property type="entry name" value="ABC1_TM_dom"/>
</dbReference>
<feature type="region of interest" description="Disordered" evidence="9">
    <location>
        <begin position="1"/>
        <end position="30"/>
    </location>
</feature>
<evidence type="ECO:0000259" key="12">
    <source>
        <dbReference type="PROSITE" id="PS50929"/>
    </source>
</evidence>
<dbReference type="EMBL" id="FOWD01000067">
    <property type="protein sequence ID" value="SFO67831.1"/>
    <property type="molecule type" value="Genomic_DNA"/>
</dbReference>
<keyword evidence="7 10" id="KW-1133">Transmembrane helix</keyword>
<feature type="transmembrane region" description="Helical" evidence="10">
    <location>
        <begin position="97"/>
        <end position="122"/>
    </location>
</feature>
<dbReference type="InterPro" id="IPR039421">
    <property type="entry name" value="Type_1_exporter"/>
</dbReference>